<dbReference type="SUPFAM" id="SSF52266">
    <property type="entry name" value="SGNH hydrolase"/>
    <property type="match status" value="1"/>
</dbReference>
<dbReference type="InterPro" id="IPR036514">
    <property type="entry name" value="SGNH_hydro_sf"/>
</dbReference>
<protein>
    <recommendedName>
        <fullName evidence="3">SGNH hydrolase-type esterase domain-containing protein</fullName>
    </recommendedName>
</protein>
<dbReference type="Gene3D" id="3.40.50.1110">
    <property type="entry name" value="SGNH hydrolase"/>
    <property type="match status" value="1"/>
</dbReference>
<reference evidence="1" key="1">
    <citation type="submission" date="2020-12" db="EMBL/GenBank/DDBJ databases">
        <title>Desulfobium dissulfuricans gen. nov., sp. nov., a novel mesophilic, sulfate-reducing bacterium isolated from a deep-sea hydrothermal vent.</title>
        <authorList>
            <person name="Hashimoto Y."/>
            <person name="Tame A."/>
            <person name="Sawayama S."/>
            <person name="Miyazaki J."/>
            <person name="Takai K."/>
            <person name="Nakagawa S."/>
        </authorList>
    </citation>
    <scope>NUCLEOTIDE SEQUENCE</scope>
    <source>
        <strain evidence="1">GF1</strain>
    </source>
</reference>
<gene>
    <name evidence="1" type="ORF">GF1_00670</name>
</gene>
<evidence type="ECO:0000313" key="2">
    <source>
        <dbReference type="Proteomes" id="UP001063350"/>
    </source>
</evidence>
<dbReference type="AlphaFoldDB" id="A0A915XK30"/>
<dbReference type="KEGG" id="ddu:GF1_00670"/>
<evidence type="ECO:0000313" key="1">
    <source>
        <dbReference type="EMBL" id="BCO07691.1"/>
    </source>
</evidence>
<dbReference type="Proteomes" id="UP001063350">
    <property type="component" value="Chromosome"/>
</dbReference>
<keyword evidence="2" id="KW-1185">Reference proteome</keyword>
<proteinExistence type="predicted"/>
<organism evidence="1 2">
    <name type="scientific">Desulfolithobacter dissulfuricans</name>
    <dbReference type="NCBI Taxonomy" id="2795293"/>
    <lineage>
        <taxon>Bacteria</taxon>
        <taxon>Pseudomonadati</taxon>
        <taxon>Thermodesulfobacteriota</taxon>
        <taxon>Desulfobulbia</taxon>
        <taxon>Desulfobulbales</taxon>
        <taxon>Desulfobulbaceae</taxon>
        <taxon>Desulfolithobacter</taxon>
    </lineage>
</organism>
<dbReference type="GO" id="GO:0016788">
    <property type="term" value="F:hydrolase activity, acting on ester bonds"/>
    <property type="evidence" value="ECO:0007669"/>
    <property type="project" value="UniProtKB-ARBA"/>
</dbReference>
<name>A0A915XK30_9BACT</name>
<accession>A0A915XK30</accession>
<evidence type="ECO:0008006" key="3">
    <source>
        <dbReference type="Google" id="ProtNLM"/>
    </source>
</evidence>
<sequence>MNKGKLLLWSLFISIDFLIATGVAELWTRIFIPVDNTCYYHDPVMGDRFCPNQETYGYVEKGYSNIFRSNSQGFHDIERTRQKKENTLRIHIYGDSLTTAEGVPIEYTIPSLLETYINRKQPSITVEVLNMASAEDSTVSQYLTYKYIGKYFSPDIVICYFMSDFHDNIFETHKRTRSPYFEINKNNELIFVPPQPVDETSIMARIKKSSLLFRLLANKLLESRLYNEANTLLEQIRFRLNQETTEDNTNITDPREARKKVMREKAWPVTLRILQQFQSDVNKDGAHFILIDGRIITDEFGGVYQNKNLQEFCRVNNIPYIPVFQEYEQLRKGKEQKKLFFRDGHPNIDGNKRLSAIIAEKLIPNLPIQTHPFNSSRTPNEASHFHHRHTTVGNNVIVQNPHRSSGHLYPQ</sequence>
<dbReference type="EMBL" id="AP024233">
    <property type="protein sequence ID" value="BCO07691.1"/>
    <property type="molecule type" value="Genomic_DNA"/>
</dbReference>
<dbReference type="RefSeq" id="WP_267927639.1">
    <property type="nucleotide sequence ID" value="NZ_AP024233.1"/>
</dbReference>